<dbReference type="FunFam" id="3.40.50.300:FF:000019">
    <property type="entry name" value="Translation initiation factor IF-2"/>
    <property type="match status" value="1"/>
</dbReference>
<dbReference type="InterPro" id="IPR000178">
    <property type="entry name" value="TF_IF2_bacterial-like"/>
</dbReference>
<dbReference type="FunFam" id="3.40.50.10050:FF:000001">
    <property type="entry name" value="Translation initiation factor IF-2"/>
    <property type="match status" value="1"/>
</dbReference>
<comment type="similarity">
    <text evidence="1 9 10">Belongs to the TRAFAC class translation factor GTPase superfamily. Classic translation factor GTPase family. IF-2 subfamily.</text>
</comment>
<dbReference type="FunFam" id="2.40.30.10:FF:000007">
    <property type="entry name" value="Translation initiation factor IF-2"/>
    <property type="match status" value="1"/>
</dbReference>
<dbReference type="InterPro" id="IPR000795">
    <property type="entry name" value="T_Tr_GTP-bd_dom"/>
</dbReference>
<evidence type="ECO:0000256" key="2">
    <source>
        <dbReference type="ARBA" id="ARBA00020675"/>
    </source>
</evidence>
<comment type="function">
    <text evidence="8 9 10">One of the essential components for the initiation of protein synthesis. Protects formylmethionyl-tRNA from spontaneous hydrolysis and promotes its binding to the 30S ribosomal subunits. Also involved in the hydrolysis of GTP during the formation of the 70S ribosomal complex.</text>
</comment>
<evidence type="ECO:0000313" key="14">
    <source>
        <dbReference type="Proteomes" id="UP000799092"/>
    </source>
</evidence>
<dbReference type="OrthoDB" id="9811804at2"/>
<evidence type="ECO:0000256" key="9">
    <source>
        <dbReference type="HAMAP-Rule" id="MF_00100"/>
    </source>
</evidence>
<keyword evidence="3 9" id="KW-0963">Cytoplasm</keyword>
<keyword evidence="7 9" id="KW-0342">GTP-binding</keyword>
<dbReference type="Pfam" id="PF00009">
    <property type="entry name" value="GTP_EFTU"/>
    <property type="match status" value="1"/>
</dbReference>
<dbReference type="PROSITE" id="PS01176">
    <property type="entry name" value="IF2"/>
    <property type="match status" value="1"/>
</dbReference>
<dbReference type="EMBL" id="WJNG01000004">
    <property type="protein sequence ID" value="MRH42302.1"/>
    <property type="molecule type" value="Genomic_DNA"/>
</dbReference>
<dbReference type="InterPro" id="IPR009000">
    <property type="entry name" value="Transl_B-barrel_sf"/>
</dbReference>
<evidence type="ECO:0000313" key="13">
    <source>
        <dbReference type="EMBL" id="MRH42302.1"/>
    </source>
</evidence>
<evidence type="ECO:0000256" key="3">
    <source>
        <dbReference type="ARBA" id="ARBA00022490"/>
    </source>
</evidence>
<dbReference type="Gene3D" id="1.10.10.2480">
    <property type="match status" value="1"/>
</dbReference>
<dbReference type="InterPro" id="IPR044145">
    <property type="entry name" value="IF2_II"/>
</dbReference>
<dbReference type="PANTHER" id="PTHR43381">
    <property type="entry name" value="TRANSLATION INITIATION FACTOR IF-2-RELATED"/>
    <property type="match status" value="1"/>
</dbReference>
<proteinExistence type="inferred from homology"/>
<evidence type="ECO:0000259" key="12">
    <source>
        <dbReference type="PROSITE" id="PS51722"/>
    </source>
</evidence>
<dbReference type="Pfam" id="PF11987">
    <property type="entry name" value="IF-2"/>
    <property type="match status" value="1"/>
</dbReference>
<feature type="region of interest" description="G-domain" evidence="9">
    <location>
        <begin position="217"/>
        <end position="365"/>
    </location>
</feature>
<keyword evidence="5 9" id="KW-0547">Nucleotide-binding</keyword>
<dbReference type="SUPFAM" id="SSF52540">
    <property type="entry name" value="P-loop containing nucleoside triphosphate hydrolases"/>
    <property type="match status" value="1"/>
</dbReference>
<dbReference type="Pfam" id="PF22042">
    <property type="entry name" value="EF-G_D2"/>
    <property type="match status" value="1"/>
</dbReference>
<accession>A0A6A8DM35</accession>
<dbReference type="InterPro" id="IPR006847">
    <property type="entry name" value="IF2_N"/>
</dbReference>
<dbReference type="Gene3D" id="2.40.30.10">
    <property type="entry name" value="Translation factors"/>
    <property type="match status" value="2"/>
</dbReference>
<name>A0A6A8DM35_9BACI</name>
<dbReference type="GO" id="GO:0003743">
    <property type="term" value="F:translation initiation factor activity"/>
    <property type="evidence" value="ECO:0007669"/>
    <property type="project" value="UniProtKB-UniRule"/>
</dbReference>
<dbReference type="AlphaFoldDB" id="A0A6A8DM35"/>
<dbReference type="Pfam" id="PF04760">
    <property type="entry name" value="IF2_N"/>
    <property type="match status" value="2"/>
</dbReference>
<dbReference type="PROSITE" id="PS51722">
    <property type="entry name" value="G_TR_2"/>
    <property type="match status" value="1"/>
</dbReference>
<dbReference type="InterPro" id="IPR005225">
    <property type="entry name" value="Small_GTP-bd"/>
</dbReference>
<comment type="subcellular location">
    <subcellularLocation>
        <location evidence="9">Cytoplasm</location>
    </subcellularLocation>
</comment>
<dbReference type="SUPFAM" id="SSF50447">
    <property type="entry name" value="Translation proteins"/>
    <property type="match status" value="2"/>
</dbReference>
<evidence type="ECO:0000256" key="4">
    <source>
        <dbReference type="ARBA" id="ARBA00022540"/>
    </source>
</evidence>
<evidence type="ECO:0000256" key="10">
    <source>
        <dbReference type="RuleBase" id="RU000644"/>
    </source>
</evidence>
<evidence type="ECO:0000256" key="7">
    <source>
        <dbReference type="ARBA" id="ARBA00023134"/>
    </source>
</evidence>
<dbReference type="InterPro" id="IPR015760">
    <property type="entry name" value="TIF_IF2"/>
</dbReference>
<dbReference type="GO" id="GO:0005829">
    <property type="term" value="C:cytosol"/>
    <property type="evidence" value="ECO:0007669"/>
    <property type="project" value="TreeGrafter"/>
</dbReference>
<keyword evidence="14" id="KW-1185">Reference proteome</keyword>
<reference evidence="13" key="1">
    <citation type="submission" date="2019-11" db="EMBL/GenBank/DDBJ databases">
        <authorList>
            <person name="Li J."/>
        </authorList>
    </citation>
    <scope>NUCLEOTIDE SEQUENCE</scope>
    <source>
        <strain evidence="13">B6B</strain>
    </source>
</reference>
<keyword evidence="6 9" id="KW-0648">Protein biosynthesis</keyword>
<evidence type="ECO:0000256" key="5">
    <source>
        <dbReference type="ARBA" id="ARBA00022741"/>
    </source>
</evidence>
<dbReference type="HAMAP" id="MF_00100_B">
    <property type="entry name" value="IF_2_B"/>
    <property type="match status" value="1"/>
</dbReference>
<evidence type="ECO:0000256" key="6">
    <source>
        <dbReference type="ARBA" id="ARBA00022917"/>
    </source>
</evidence>
<dbReference type="InterPro" id="IPR036925">
    <property type="entry name" value="TIF_IF2_dom3_sf"/>
</dbReference>
<dbReference type="GO" id="GO:0005525">
    <property type="term" value="F:GTP binding"/>
    <property type="evidence" value="ECO:0007669"/>
    <property type="project" value="UniProtKB-KW"/>
</dbReference>
<feature type="compositionally biased region" description="Basic and acidic residues" evidence="11">
    <location>
        <begin position="49"/>
        <end position="67"/>
    </location>
</feature>
<dbReference type="NCBIfam" id="TIGR00231">
    <property type="entry name" value="small_GTP"/>
    <property type="match status" value="1"/>
</dbReference>
<dbReference type="SUPFAM" id="SSF52156">
    <property type="entry name" value="Initiation factor IF2/eIF5b, domain 3"/>
    <property type="match status" value="1"/>
</dbReference>
<feature type="domain" description="Tr-type G" evidence="12">
    <location>
        <begin position="214"/>
        <end position="383"/>
    </location>
</feature>
<dbReference type="Proteomes" id="UP000799092">
    <property type="component" value="Unassembled WGS sequence"/>
</dbReference>
<evidence type="ECO:0000256" key="11">
    <source>
        <dbReference type="SAM" id="MobiDB-lite"/>
    </source>
</evidence>
<sequence>MSKTRVYEYAKEKNLSSKVIIDKLKELNIEVSNHMSTISDETKGKLETIFKGSDSKKKDNPKQDKSQKTTTTNEKQTNEQKKNSQPKGKNNSDKNANNYKGKGNKKNMKNKNNQNNQQPTENTQPKKAETPSKITYIGSLTVGELAEKLNKDTTEIIMKLMALGVMATKNQDLNEESIQLICEEYEVEVEKEIEVDENDLDNFIAEDEEKDLVERPAVVTIMGHVDHGKTTLLDSIRDTKVTEGEAGGITQHIGAYQIEENGKKITFLDTPGHAAFTSMRSRGAQVTDIAILVVAADDGVMPQTVEAINHAKAAEVPIIIAVNKMDKEGANPDRVMQELTEYGLVPEDWGGDTIFVQLSAIKREGIDDLVDMILLVSEVEELKANPNRNASGTVIEAELDKGRGSVATLLVQNGTLHVGDPIVVGNTFGRVRAMVNDLGRRVKVAGPSTPVEITGLNEVPQAGDQFTVFDNEKKARQVGEARQQKQIEHKRGDRVRVSLDDLFEQIKQGEIKDINLILKADVQGSAEALAASLEKIEVEGIKVRIIHKGVGAITESDIILASASNAIVIGFNVRPDVNAKKTADSENVDVRLHRIIYKVIEEIELAMKGMLDPEFEEKIIGQAEVREIINISRIGTIAGSYVTDGKITRSASVRVIRDGIVVYEGEIDTLKRFKDDVKEVAKNYECGITVENFNDIKEGDVFEAYVMEEIKRT</sequence>
<dbReference type="InterPro" id="IPR023115">
    <property type="entry name" value="TIF_IF2_dom3"/>
</dbReference>
<feature type="binding site" evidence="9">
    <location>
        <begin position="223"/>
        <end position="230"/>
    </location>
    <ligand>
        <name>GTP</name>
        <dbReference type="ChEBI" id="CHEBI:37565"/>
    </ligand>
</feature>
<dbReference type="CDD" id="cd03692">
    <property type="entry name" value="mtIF2_IVc"/>
    <property type="match status" value="1"/>
</dbReference>
<keyword evidence="4 9" id="KW-0396">Initiation factor</keyword>
<dbReference type="CDD" id="cd01887">
    <property type="entry name" value="IF2_eIF5B"/>
    <property type="match status" value="1"/>
</dbReference>
<comment type="caution">
    <text evidence="13">The sequence shown here is derived from an EMBL/GenBank/DDBJ whole genome shotgun (WGS) entry which is preliminary data.</text>
</comment>
<dbReference type="PANTHER" id="PTHR43381:SF5">
    <property type="entry name" value="TR-TYPE G DOMAIN-CONTAINING PROTEIN"/>
    <property type="match status" value="1"/>
</dbReference>
<dbReference type="NCBIfam" id="TIGR00487">
    <property type="entry name" value="IF-2"/>
    <property type="match status" value="1"/>
</dbReference>
<feature type="region of interest" description="Disordered" evidence="11">
    <location>
        <begin position="49"/>
        <end position="132"/>
    </location>
</feature>
<dbReference type="CDD" id="cd03702">
    <property type="entry name" value="IF2_mtIF2_II"/>
    <property type="match status" value="1"/>
</dbReference>
<evidence type="ECO:0000256" key="8">
    <source>
        <dbReference type="ARBA" id="ARBA00025162"/>
    </source>
</evidence>
<dbReference type="RefSeq" id="WP_153735947.1">
    <property type="nucleotide sequence ID" value="NZ_WJNG01000004.1"/>
</dbReference>
<evidence type="ECO:0000256" key="1">
    <source>
        <dbReference type="ARBA" id="ARBA00007733"/>
    </source>
</evidence>
<feature type="binding site" evidence="9">
    <location>
        <begin position="269"/>
        <end position="273"/>
    </location>
    <ligand>
        <name>GTP</name>
        <dbReference type="ChEBI" id="CHEBI:37565"/>
    </ligand>
</feature>
<gene>
    <name evidence="9 13" type="primary">infB</name>
    <name evidence="13" type="ORF">GH741_06360</name>
</gene>
<dbReference type="GO" id="GO:0003924">
    <property type="term" value="F:GTPase activity"/>
    <property type="evidence" value="ECO:0007669"/>
    <property type="project" value="UniProtKB-UniRule"/>
</dbReference>
<dbReference type="Gene3D" id="3.40.50.10050">
    <property type="entry name" value="Translation initiation factor IF- 2, domain 3"/>
    <property type="match status" value="1"/>
</dbReference>
<dbReference type="InterPro" id="IPR053905">
    <property type="entry name" value="EF-G-like_DII"/>
</dbReference>
<protein>
    <recommendedName>
        <fullName evidence="2 9">Translation initiation factor IF-2</fullName>
    </recommendedName>
</protein>
<dbReference type="FunFam" id="2.40.30.10:FF:000008">
    <property type="entry name" value="Translation initiation factor IF-2"/>
    <property type="match status" value="1"/>
</dbReference>
<feature type="binding site" evidence="9">
    <location>
        <begin position="323"/>
        <end position="326"/>
    </location>
    <ligand>
        <name>GTP</name>
        <dbReference type="ChEBI" id="CHEBI:37565"/>
    </ligand>
</feature>
<dbReference type="Gene3D" id="3.40.50.300">
    <property type="entry name" value="P-loop containing nucleotide triphosphate hydrolases"/>
    <property type="match status" value="1"/>
</dbReference>
<dbReference type="InterPro" id="IPR027417">
    <property type="entry name" value="P-loop_NTPase"/>
</dbReference>
<organism evidence="13 14">
    <name type="scientific">Aquibacillus halophilus</name>
    <dbReference type="NCBI Taxonomy" id="930132"/>
    <lineage>
        <taxon>Bacteria</taxon>
        <taxon>Bacillati</taxon>
        <taxon>Bacillota</taxon>
        <taxon>Bacilli</taxon>
        <taxon>Bacillales</taxon>
        <taxon>Bacillaceae</taxon>
        <taxon>Aquibacillus</taxon>
    </lineage>
</organism>